<name>A0AC34RBQ9_9BILA</name>
<evidence type="ECO:0000313" key="2">
    <source>
        <dbReference type="WBParaSite" id="JU765_v2.g5492.t1"/>
    </source>
</evidence>
<reference evidence="2" key="1">
    <citation type="submission" date="2022-11" db="UniProtKB">
        <authorList>
            <consortium name="WormBaseParasite"/>
        </authorList>
    </citation>
    <scope>IDENTIFICATION</scope>
</reference>
<proteinExistence type="predicted"/>
<protein>
    <submittedName>
        <fullName evidence="2">Gustatory receptor</fullName>
    </submittedName>
</protein>
<accession>A0AC34RBQ9</accession>
<sequence length="135" mass="15496">MYDYEVTDLLTYSNITANQTAQFRKSMFGKQQLFFLDCIIIFIGAYLVANALALYYLANQAICREYEKFNQQLKDHIADGSILQLHVMKTYESQLINYLSTARFITNTASFLMDVTFMAGLFIQISSQFALKGYG</sequence>
<dbReference type="WBParaSite" id="JU765_v2.g5492.t1">
    <property type="protein sequence ID" value="JU765_v2.g5492.t1"/>
    <property type="gene ID" value="JU765_v2.g5492"/>
</dbReference>
<evidence type="ECO:0000313" key="1">
    <source>
        <dbReference type="Proteomes" id="UP000887576"/>
    </source>
</evidence>
<organism evidence="1 2">
    <name type="scientific">Panagrolaimus sp. JU765</name>
    <dbReference type="NCBI Taxonomy" id="591449"/>
    <lineage>
        <taxon>Eukaryota</taxon>
        <taxon>Metazoa</taxon>
        <taxon>Ecdysozoa</taxon>
        <taxon>Nematoda</taxon>
        <taxon>Chromadorea</taxon>
        <taxon>Rhabditida</taxon>
        <taxon>Tylenchina</taxon>
        <taxon>Panagrolaimomorpha</taxon>
        <taxon>Panagrolaimoidea</taxon>
        <taxon>Panagrolaimidae</taxon>
        <taxon>Panagrolaimus</taxon>
    </lineage>
</organism>
<dbReference type="Proteomes" id="UP000887576">
    <property type="component" value="Unplaced"/>
</dbReference>